<evidence type="ECO:0000256" key="7">
    <source>
        <dbReference type="ARBA" id="ARBA00032272"/>
    </source>
</evidence>
<dbReference type="Gene3D" id="3.90.79.10">
    <property type="entry name" value="Nucleoside Triphosphate Pyrophosphohydrolase"/>
    <property type="match status" value="1"/>
</dbReference>
<comment type="catalytic activity">
    <reaction evidence="1">
        <text>GDP-alpha-D-mannose + H2O = alpha-D-mannose 1-phosphate + GMP + 2 H(+)</text>
        <dbReference type="Rhea" id="RHEA:27978"/>
        <dbReference type="ChEBI" id="CHEBI:15377"/>
        <dbReference type="ChEBI" id="CHEBI:15378"/>
        <dbReference type="ChEBI" id="CHEBI:57527"/>
        <dbReference type="ChEBI" id="CHEBI:58115"/>
        <dbReference type="ChEBI" id="CHEBI:58409"/>
    </reaction>
</comment>
<dbReference type="AlphaFoldDB" id="A0A1V9FPD0"/>
<dbReference type="Proteomes" id="UP000192276">
    <property type="component" value="Unassembled WGS sequence"/>
</dbReference>
<dbReference type="Pfam" id="PF00293">
    <property type="entry name" value="NUDIX"/>
    <property type="match status" value="1"/>
</dbReference>
<dbReference type="EMBL" id="LWBP01000156">
    <property type="protein sequence ID" value="OQP60219.1"/>
    <property type="molecule type" value="Genomic_DNA"/>
</dbReference>
<feature type="domain" description="Nudix hydrolase" evidence="8">
    <location>
        <begin position="42"/>
        <end position="172"/>
    </location>
</feature>
<evidence type="ECO:0000256" key="6">
    <source>
        <dbReference type="ARBA" id="ARBA00032162"/>
    </source>
</evidence>
<accession>A0A1V9FPD0</accession>
<dbReference type="PANTHER" id="PTHR11839">
    <property type="entry name" value="UDP/ADP-SUGAR PYROPHOSPHATASE"/>
    <property type="match status" value="1"/>
</dbReference>
<dbReference type="PROSITE" id="PS51462">
    <property type="entry name" value="NUDIX"/>
    <property type="match status" value="1"/>
</dbReference>
<dbReference type="STRING" id="550983.A4R26_19870"/>
<comment type="similarity">
    <text evidence="3">Belongs to the Nudix hydrolase family. NudK subfamily.</text>
</comment>
<dbReference type="GO" id="GO:0005829">
    <property type="term" value="C:cytosol"/>
    <property type="evidence" value="ECO:0007669"/>
    <property type="project" value="TreeGrafter"/>
</dbReference>
<name>A0A1V9FPD0_9BACT</name>
<comment type="caution">
    <text evidence="9">The sequence shown here is derived from an EMBL/GenBank/DDBJ whole genome shotgun (WGS) entry which is preliminary data.</text>
</comment>
<keyword evidence="5" id="KW-0378">Hydrolase</keyword>
<sequence>MRDLKWKTIKSEYLFKDLWFTVRNDTCERPDGKLVTPYYVYEFPTWVSAVALTEDGKIILERQYRHGIGDTNYEIPGGCVDDTDKNYEEAIARELLEETGYEFTHYEYLGKTCANPSTNNNWMHFYLATGGKKVKEQEFDDNEDIDIHLASMEEVKQLLRDNQIIQSMHVTALFYALRKLGEIQF</sequence>
<dbReference type="GO" id="GO:0006753">
    <property type="term" value="P:nucleoside phosphate metabolic process"/>
    <property type="evidence" value="ECO:0007669"/>
    <property type="project" value="TreeGrafter"/>
</dbReference>
<dbReference type="RefSeq" id="WP_081164329.1">
    <property type="nucleotide sequence ID" value="NZ_LWBP01000156.1"/>
</dbReference>
<evidence type="ECO:0000256" key="3">
    <source>
        <dbReference type="ARBA" id="ARBA00007275"/>
    </source>
</evidence>
<comment type="cofactor">
    <cofactor evidence="2">
        <name>Mg(2+)</name>
        <dbReference type="ChEBI" id="CHEBI:18420"/>
    </cofactor>
</comment>
<dbReference type="SUPFAM" id="SSF55811">
    <property type="entry name" value="Nudix"/>
    <property type="match status" value="1"/>
</dbReference>
<dbReference type="InterPro" id="IPR000086">
    <property type="entry name" value="NUDIX_hydrolase_dom"/>
</dbReference>
<proteinExistence type="inferred from homology"/>
<evidence type="ECO:0000256" key="4">
    <source>
        <dbReference type="ARBA" id="ARBA00016377"/>
    </source>
</evidence>
<evidence type="ECO:0000259" key="8">
    <source>
        <dbReference type="PROSITE" id="PS51462"/>
    </source>
</evidence>
<evidence type="ECO:0000256" key="2">
    <source>
        <dbReference type="ARBA" id="ARBA00001946"/>
    </source>
</evidence>
<reference evidence="10" key="1">
    <citation type="submission" date="2016-04" db="EMBL/GenBank/DDBJ databases">
        <authorList>
            <person name="Chen L."/>
            <person name="Zhuang W."/>
            <person name="Wang G."/>
        </authorList>
    </citation>
    <scope>NUCLEOTIDE SEQUENCE [LARGE SCALE GENOMIC DNA]</scope>
    <source>
        <strain evidence="10">208</strain>
    </source>
</reference>
<dbReference type="OrthoDB" id="9806150at2"/>
<evidence type="ECO:0000256" key="5">
    <source>
        <dbReference type="ARBA" id="ARBA00022801"/>
    </source>
</evidence>
<dbReference type="CDD" id="cd03424">
    <property type="entry name" value="NUDIX_ADPRase_Nudt5_UGPPase_Nudt14"/>
    <property type="match status" value="1"/>
</dbReference>
<dbReference type="PANTHER" id="PTHR11839:SF18">
    <property type="entry name" value="NUDIX HYDROLASE DOMAIN-CONTAINING PROTEIN"/>
    <property type="match status" value="1"/>
</dbReference>
<dbReference type="GO" id="GO:0016787">
    <property type="term" value="F:hydrolase activity"/>
    <property type="evidence" value="ECO:0007669"/>
    <property type="project" value="UniProtKB-KW"/>
</dbReference>
<keyword evidence="10" id="KW-1185">Reference proteome</keyword>
<gene>
    <name evidence="9" type="ORF">A4R26_19870</name>
</gene>
<evidence type="ECO:0000313" key="10">
    <source>
        <dbReference type="Proteomes" id="UP000192276"/>
    </source>
</evidence>
<evidence type="ECO:0000256" key="1">
    <source>
        <dbReference type="ARBA" id="ARBA00000847"/>
    </source>
</evidence>
<organism evidence="9 10">
    <name type="scientific">Niastella populi</name>
    <dbReference type="NCBI Taxonomy" id="550983"/>
    <lineage>
        <taxon>Bacteria</taxon>
        <taxon>Pseudomonadati</taxon>
        <taxon>Bacteroidota</taxon>
        <taxon>Chitinophagia</taxon>
        <taxon>Chitinophagales</taxon>
        <taxon>Chitinophagaceae</taxon>
        <taxon>Niastella</taxon>
    </lineage>
</organism>
<dbReference type="InterPro" id="IPR015797">
    <property type="entry name" value="NUDIX_hydrolase-like_dom_sf"/>
</dbReference>
<dbReference type="GO" id="GO:0019693">
    <property type="term" value="P:ribose phosphate metabolic process"/>
    <property type="evidence" value="ECO:0007669"/>
    <property type="project" value="TreeGrafter"/>
</dbReference>
<evidence type="ECO:0000313" key="9">
    <source>
        <dbReference type="EMBL" id="OQP60219.1"/>
    </source>
</evidence>
<protein>
    <recommendedName>
        <fullName evidence="4">GDP-mannose pyrophosphatase</fullName>
    </recommendedName>
    <alternativeName>
        <fullName evidence="6">GDP-mannose hydrolase</fullName>
    </alternativeName>
    <alternativeName>
        <fullName evidence="7">GDPMK</fullName>
    </alternativeName>
</protein>